<feature type="region of interest" description="Disordered" evidence="1">
    <location>
        <begin position="1"/>
        <end position="42"/>
    </location>
</feature>
<evidence type="ECO:0000256" key="1">
    <source>
        <dbReference type="SAM" id="MobiDB-lite"/>
    </source>
</evidence>
<reference evidence="2 3" key="1">
    <citation type="submission" date="2018-05" db="EMBL/GenBank/DDBJ databases">
        <title>Genomic Encyclopedia of Type Strains, Phase IV (KMG-IV): sequencing the most valuable type-strain genomes for metagenomic binning, comparative biology and taxonomic classification.</title>
        <authorList>
            <person name="Goeker M."/>
        </authorList>
    </citation>
    <scope>NUCLEOTIDE SEQUENCE [LARGE SCALE GENOMIC DNA]</scope>
    <source>
        <strain evidence="2 3">DSM 29661</strain>
    </source>
</reference>
<proteinExistence type="predicted"/>
<sequence>MKKPSPYHAIGLPRAPTERHVSHEQAAVEISEAGKRHAASPQTARAFLQRVGILDTNGQLSPHYR</sequence>
<dbReference type="RefSeq" id="WP_110390999.1">
    <property type="nucleotide sequence ID" value="NZ_CALCOA010000195.1"/>
</dbReference>
<dbReference type="AlphaFoldDB" id="A0A318KKD3"/>
<protein>
    <submittedName>
        <fullName evidence="2">Uncharacterized protein</fullName>
    </submittedName>
</protein>
<evidence type="ECO:0000313" key="2">
    <source>
        <dbReference type="EMBL" id="PXX78291.1"/>
    </source>
</evidence>
<keyword evidence="3" id="KW-1185">Reference proteome</keyword>
<organism evidence="2 3">
    <name type="scientific">Rivihabitans pingtungensis</name>
    <dbReference type="NCBI Taxonomy" id="1054498"/>
    <lineage>
        <taxon>Bacteria</taxon>
        <taxon>Pseudomonadati</taxon>
        <taxon>Pseudomonadota</taxon>
        <taxon>Betaproteobacteria</taxon>
        <taxon>Neisseriales</taxon>
        <taxon>Aquaspirillaceae</taxon>
        <taxon>Rivihabitans</taxon>
    </lineage>
</organism>
<dbReference type="EMBL" id="QJKI01000012">
    <property type="protein sequence ID" value="PXX78291.1"/>
    <property type="molecule type" value="Genomic_DNA"/>
</dbReference>
<gene>
    <name evidence="2" type="ORF">DFR34_11210</name>
</gene>
<comment type="caution">
    <text evidence="2">The sequence shown here is derived from an EMBL/GenBank/DDBJ whole genome shotgun (WGS) entry which is preliminary data.</text>
</comment>
<name>A0A318KKD3_9NEIS</name>
<dbReference type="Proteomes" id="UP000247555">
    <property type="component" value="Unassembled WGS sequence"/>
</dbReference>
<accession>A0A318KKD3</accession>
<evidence type="ECO:0000313" key="3">
    <source>
        <dbReference type="Proteomes" id="UP000247555"/>
    </source>
</evidence>
<dbReference type="OrthoDB" id="9852579at2"/>